<accession>A0AAV4RYU1</accession>
<name>A0AAV4RYU1_CAEEX</name>
<sequence>MTAGSFRFPAGGLVRLPIDVVTVNYWLGTPPLSADDIRDSIPNEGPFTIPDNLFQNCHSAVQVLSTFAGGCLCESR</sequence>
<comment type="caution">
    <text evidence="1">The sequence shown here is derived from an EMBL/GenBank/DDBJ whole genome shotgun (WGS) entry which is preliminary data.</text>
</comment>
<organism evidence="1 2">
    <name type="scientific">Caerostris extrusa</name>
    <name type="common">Bark spider</name>
    <name type="synonym">Caerostris bankana</name>
    <dbReference type="NCBI Taxonomy" id="172846"/>
    <lineage>
        <taxon>Eukaryota</taxon>
        <taxon>Metazoa</taxon>
        <taxon>Ecdysozoa</taxon>
        <taxon>Arthropoda</taxon>
        <taxon>Chelicerata</taxon>
        <taxon>Arachnida</taxon>
        <taxon>Araneae</taxon>
        <taxon>Araneomorphae</taxon>
        <taxon>Entelegynae</taxon>
        <taxon>Araneoidea</taxon>
        <taxon>Araneidae</taxon>
        <taxon>Caerostris</taxon>
    </lineage>
</organism>
<gene>
    <name evidence="1" type="ORF">CEXT_787531</name>
</gene>
<keyword evidence="2" id="KW-1185">Reference proteome</keyword>
<reference evidence="1 2" key="1">
    <citation type="submission" date="2021-06" db="EMBL/GenBank/DDBJ databases">
        <title>Caerostris extrusa draft genome.</title>
        <authorList>
            <person name="Kono N."/>
            <person name="Arakawa K."/>
        </authorList>
    </citation>
    <scope>NUCLEOTIDE SEQUENCE [LARGE SCALE GENOMIC DNA]</scope>
</reference>
<protein>
    <submittedName>
        <fullName evidence="1">Uncharacterized protein</fullName>
    </submittedName>
</protein>
<dbReference type="EMBL" id="BPLR01008656">
    <property type="protein sequence ID" value="GIY26264.1"/>
    <property type="molecule type" value="Genomic_DNA"/>
</dbReference>
<dbReference type="Proteomes" id="UP001054945">
    <property type="component" value="Unassembled WGS sequence"/>
</dbReference>
<proteinExistence type="predicted"/>
<evidence type="ECO:0000313" key="1">
    <source>
        <dbReference type="EMBL" id="GIY26264.1"/>
    </source>
</evidence>
<dbReference type="AlphaFoldDB" id="A0AAV4RYU1"/>
<evidence type="ECO:0000313" key="2">
    <source>
        <dbReference type="Proteomes" id="UP001054945"/>
    </source>
</evidence>